<dbReference type="InterPro" id="IPR001525">
    <property type="entry name" value="C5_MeTfrase"/>
</dbReference>
<accession>A0AB37C8A6</accession>
<dbReference type="InterPro" id="IPR029063">
    <property type="entry name" value="SAM-dependent_MTases_sf"/>
</dbReference>
<evidence type="ECO:0000313" key="9">
    <source>
        <dbReference type="Proteomes" id="UP000247117"/>
    </source>
</evidence>
<keyword evidence="4 6" id="KW-0949">S-adenosyl-L-methionine</keyword>
<name>A0AB37C8A6_CLOPF</name>
<dbReference type="EC" id="2.1.1.37" evidence="1"/>
<dbReference type="Proteomes" id="UP000247117">
    <property type="component" value="Unassembled WGS sequence"/>
</dbReference>
<dbReference type="InterPro" id="IPR050390">
    <property type="entry name" value="C5-Methyltransferase"/>
</dbReference>
<comment type="similarity">
    <text evidence="6 7">Belongs to the class I-like SAM-binding methyltransferase superfamily. C5-methyltransferase family.</text>
</comment>
<comment type="caution">
    <text evidence="8">The sequence shown here is derived from an EMBL/GenBank/DDBJ whole genome shotgun (WGS) entry which is preliminary data.</text>
</comment>
<dbReference type="SUPFAM" id="SSF53335">
    <property type="entry name" value="S-adenosyl-L-methionine-dependent methyltransferases"/>
    <property type="match status" value="1"/>
</dbReference>
<evidence type="ECO:0000313" key="8">
    <source>
        <dbReference type="EMBL" id="PWX41908.1"/>
    </source>
</evidence>
<dbReference type="Gene3D" id="3.90.120.10">
    <property type="entry name" value="DNA Methylase, subunit A, domain 2"/>
    <property type="match status" value="1"/>
</dbReference>
<dbReference type="RefSeq" id="WP_003461972.1">
    <property type="nucleotide sequence ID" value="NZ_CATNXE010000005.1"/>
</dbReference>
<evidence type="ECO:0000256" key="3">
    <source>
        <dbReference type="ARBA" id="ARBA00022679"/>
    </source>
</evidence>
<evidence type="ECO:0000256" key="6">
    <source>
        <dbReference type="PROSITE-ProRule" id="PRU01016"/>
    </source>
</evidence>
<evidence type="ECO:0000256" key="1">
    <source>
        <dbReference type="ARBA" id="ARBA00011975"/>
    </source>
</evidence>
<gene>
    <name evidence="8" type="ORF">CYK91_01910</name>
</gene>
<dbReference type="PANTHER" id="PTHR10629">
    <property type="entry name" value="CYTOSINE-SPECIFIC METHYLTRANSFERASE"/>
    <property type="match status" value="1"/>
</dbReference>
<organism evidence="8 9">
    <name type="scientific">Clostridium perfringens</name>
    <dbReference type="NCBI Taxonomy" id="1502"/>
    <lineage>
        <taxon>Bacteria</taxon>
        <taxon>Bacillati</taxon>
        <taxon>Bacillota</taxon>
        <taxon>Clostridia</taxon>
        <taxon>Eubacteriales</taxon>
        <taxon>Clostridiaceae</taxon>
        <taxon>Clostridium</taxon>
    </lineage>
</organism>
<keyword evidence="2 6" id="KW-0489">Methyltransferase</keyword>
<dbReference type="Gene3D" id="3.40.50.150">
    <property type="entry name" value="Vaccinia Virus protein VP39"/>
    <property type="match status" value="1"/>
</dbReference>
<dbReference type="PANTHER" id="PTHR10629:SF52">
    <property type="entry name" value="DNA (CYTOSINE-5)-METHYLTRANSFERASE 1"/>
    <property type="match status" value="1"/>
</dbReference>
<dbReference type="GO" id="GO:0032259">
    <property type="term" value="P:methylation"/>
    <property type="evidence" value="ECO:0007669"/>
    <property type="project" value="UniProtKB-KW"/>
</dbReference>
<keyword evidence="5" id="KW-0680">Restriction system</keyword>
<protein>
    <recommendedName>
        <fullName evidence="1">DNA (cytosine-5-)-methyltransferase</fullName>
        <ecNumber evidence="1">2.1.1.37</ecNumber>
    </recommendedName>
</protein>
<sequence>MNVIDLFSGGGGLTEGFVRQGYKIIAHVEKDRWACETLKTRIIFYYLKEKNDLYLYNEYLKLAGNYRKINSNREIIYKKYPELKEKLEYEVLNCTFGNLNEDKSATGIDEIIKRIKSSMKYNKVRKIGLIIGGPPCQAYSLVGRGVMKEKVEDDKRNYLFRYYKQIVKEFSPKMFVFENVPGIITAKNGQILKAINEEFNEIGYALLSGTNECVRDNIVECDLLNIPQNRKRVILFGFKKELNLHYPNFYKYKLNINDITTKAAISDLPKRKSGTGEYGEILEYPKNVELSKYQSLMRVDSKFVTLHQTRYHNDLDLENYKDAIIKASRGENFTYTDIPKERRTHKNTKSFIDRYKVHWWDDIPHTILAHLSKDGHYNIHPDIDQCRSLTVREAARIQTFPDNYFFEGPKTAQFMQIGNAVPPLLAEIIAKALNKY</sequence>
<dbReference type="GO" id="GO:0003886">
    <property type="term" value="F:DNA (cytosine-5-)-methyltransferase activity"/>
    <property type="evidence" value="ECO:0007669"/>
    <property type="project" value="UniProtKB-EC"/>
</dbReference>
<dbReference type="PRINTS" id="PR00105">
    <property type="entry name" value="C5METTRFRASE"/>
</dbReference>
<keyword evidence="3 6" id="KW-0808">Transferase</keyword>
<dbReference type="AlphaFoldDB" id="A0AB37C8A6"/>
<evidence type="ECO:0000256" key="4">
    <source>
        <dbReference type="ARBA" id="ARBA00022691"/>
    </source>
</evidence>
<feature type="active site" evidence="6">
    <location>
        <position position="136"/>
    </location>
</feature>
<reference evidence="8 9" key="1">
    <citation type="journal article" date="2018" name="BMC Genomics">
        <title>Whole genome analysis reveals the diversity and evolutionary relationships between necrotic enteritis-causing strains of Clostridium perfringens.</title>
        <authorList>
            <person name="Lacey J.A."/>
            <person name="Allnutt T.R."/>
            <person name="Vezina B."/>
            <person name="Van T.T.H."/>
            <person name="Stent T."/>
            <person name="Han X."/>
            <person name="Rood J.I."/>
            <person name="Wade B."/>
            <person name="Keyburn A.L."/>
            <person name="Seeman T."/>
            <person name="Chen H."/>
            <person name="Haring V."/>
            <person name="Johanesen P.A."/>
            <person name="Lyras D."/>
            <person name="Moore R.J."/>
        </authorList>
    </citation>
    <scope>NUCLEOTIDE SEQUENCE [LARGE SCALE GENOMIC DNA]</scope>
    <source>
        <strain evidence="8 9">EUR-NE15</strain>
    </source>
</reference>
<proteinExistence type="inferred from homology"/>
<dbReference type="NCBIfam" id="TIGR00675">
    <property type="entry name" value="dcm"/>
    <property type="match status" value="1"/>
</dbReference>
<dbReference type="PROSITE" id="PS51679">
    <property type="entry name" value="SAM_MT_C5"/>
    <property type="match status" value="1"/>
</dbReference>
<evidence type="ECO:0000256" key="2">
    <source>
        <dbReference type="ARBA" id="ARBA00022603"/>
    </source>
</evidence>
<dbReference type="EMBL" id="PJTB01000001">
    <property type="protein sequence ID" value="PWX41908.1"/>
    <property type="molecule type" value="Genomic_DNA"/>
</dbReference>
<dbReference type="GO" id="GO:0009307">
    <property type="term" value="P:DNA restriction-modification system"/>
    <property type="evidence" value="ECO:0007669"/>
    <property type="project" value="UniProtKB-KW"/>
</dbReference>
<evidence type="ECO:0000256" key="5">
    <source>
        <dbReference type="ARBA" id="ARBA00022747"/>
    </source>
</evidence>
<dbReference type="Pfam" id="PF00145">
    <property type="entry name" value="DNA_methylase"/>
    <property type="match status" value="2"/>
</dbReference>
<evidence type="ECO:0000256" key="7">
    <source>
        <dbReference type="RuleBase" id="RU000416"/>
    </source>
</evidence>